<dbReference type="InterPro" id="IPR036047">
    <property type="entry name" value="F-box-like_dom_sf"/>
</dbReference>
<dbReference type="NCBIfam" id="TIGR01640">
    <property type="entry name" value="F_box_assoc_1"/>
    <property type="match status" value="1"/>
</dbReference>
<dbReference type="Gene3D" id="1.20.1280.50">
    <property type="match status" value="1"/>
</dbReference>
<dbReference type="PROSITE" id="PS50181">
    <property type="entry name" value="FBOX"/>
    <property type="match status" value="1"/>
</dbReference>
<evidence type="ECO:0000259" key="1">
    <source>
        <dbReference type="PROSITE" id="PS50181"/>
    </source>
</evidence>
<dbReference type="EMBL" id="JAUIZM010000001">
    <property type="protein sequence ID" value="KAK1400753.1"/>
    <property type="molecule type" value="Genomic_DNA"/>
</dbReference>
<dbReference type="InterPro" id="IPR001810">
    <property type="entry name" value="F-box_dom"/>
</dbReference>
<dbReference type="InterPro" id="IPR050796">
    <property type="entry name" value="SCF_F-box_component"/>
</dbReference>
<dbReference type="InterPro" id="IPR013187">
    <property type="entry name" value="F-box-assoc_dom_typ3"/>
</dbReference>
<dbReference type="Proteomes" id="UP001237642">
    <property type="component" value="Unassembled WGS sequence"/>
</dbReference>
<evidence type="ECO:0000313" key="3">
    <source>
        <dbReference type="Proteomes" id="UP001237642"/>
    </source>
</evidence>
<feature type="domain" description="F-box" evidence="1">
    <location>
        <begin position="14"/>
        <end position="59"/>
    </location>
</feature>
<dbReference type="InterPro" id="IPR017451">
    <property type="entry name" value="F-box-assoc_interact_dom"/>
</dbReference>
<dbReference type="SMART" id="SM00256">
    <property type="entry name" value="FBOX"/>
    <property type="match status" value="1"/>
</dbReference>
<accession>A0AAD8JCV7</accession>
<dbReference type="SUPFAM" id="SSF81383">
    <property type="entry name" value="F-box domain"/>
    <property type="match status" value="1"/>
</dbReference>
<dbReference type="AlphaFoldDB" id="A0AAD8JCV7"/>
<evidence type="ECO:0000313" key="2">
    <source>
        <dbReference type="EMBL" id="KAK1400753.1"/>
    </source>
</evidence>
<sequence length="392" mass="45435">MTSSSSLHGYQDAVDYFNNIPDSILPEIFKTLPVKSLLTCMCVQKSWYNFIRTPFFIKIHLNYNPKPNSLLFESIFTFELLLRYDNQHCREFHKLKLPACIPLSTKWYATSYGLICFSFIFNNWHIANYTVNTYLFNPLIRKYKTLPDLPTLSSSISASNKGSVFLAFGYVPRINDYRVVKIVNHYDANKIPFFTSFVYSLSTNSWTTKTVLDDIFTSICDFSESVFVNGLAYWRTQTKKNNAETLLCFDAVNYILRNIPLPKVECCRFSLQQLGQSVAYFAEDPDFTDINMWILRGDPMKDFFWEEDIRTEVFGIRSNGKLYKLNGELSELDEGDLVSYTCKDNEVKDSVGLCNCRPLIGMDRKDMHDNLFEQSLFIVRPFVEGLVLLDAD</sequence>
<dbReference type="Pfam" id="PF08268">
    <property type="entry name" value="FBA_3"/>
    <property type="match status" value="1"/>
</dbReference>
<comment type="caution">
    <text evidence="2">The sequence shown here is derived from an EMBL/GenBank/DDBJ whole genome shotgun (WGS) entry which is preliminary data.</text>
</comment>
<organism evidence="2 3">
    <name type="scientific">Heracleum sosnowskyi</name>
    <dbReference type="NCBI Taxonomy" id="360622"/>
    <lineage>
        <taxon>Eukaryota</taxon>
        <taxon>Viridiplantae</taxon>
        <taxon>Streptophyta</taxon>
        <taxon>Embryophyta</taxon>
        <taxon>Tracheophyta</taxon>
        <taxon>Spermatophyta</taxon>
        <taxon>Magnoliopsida</taxon>
        <taxon>eudicotyledons</taxon>
        <taxon>Gunneridae</taxon>
        <taxon>Pentapetalae</taxon>
        <taxon>asterids</taxon>
        <taxon>campanulids</taxon>
        <taxon>Apiales</taxon>
        <taxon>Apiaceae</taxon>
        <taxon>Apioideae</taxon>
        <taxon>apioid superclade</taxon>
        <taxon>Tordylieae</taxon>
        <taxon>Tordyliinae</taxon>
        <taxon>Heracleum</taxon>
    </lineage>
</organism>
<protein>
    <submittedName>
        <fullName evidence="2">F-box domain-containing protein</fullName>
    </submittedName>
</protein>
<keyword evidence="3" id="KW-1185">Reference proteome</keyword>
<reference evidence="2" key="1">
    <citation type="submission" date="2023-02" db="EMBL/GenBank/DDBJ databases">
        <title>Genome of toxic invasive species Heracleum sosnowskyi carries increased number of genes despite the absence of recent whole-genome duplications.</title>
        <authorList>
            <person name="Schelkunov M."/>
            <person name="Shtratnikova V."/>
            <person name="Makarenko M."/>
            <person name="Klepikova A."/>
            <person name="Omelchenko D."/>
            <person name="Novikova G."/>
            <person name="Obukhova E."/>
            <person name="Bogdanov V."/>
            <person name="Penin A."/>
            <person name="Logacheva M."/>
        </authorList>
    </citation>
    <scope>NUCLEOTIDE SEQUENCE</scope>
    <source>
        <strain evidence="2">Hsosn_3</strain>
        <tissue evidence="2">Leaf</tissue>
    </source>
</reference>
<dbReference type="PANTHER" id="PTHR31672">
    <property type="entry name" value="BNACNNG10540D PROTEIN"/>
    <property type="match status" value="1"/>
</dbReference>
<reference evidence="2" key="2">
    <citation type="submission" date="2023-05" db="EMBL/GenBank/DDBJ databases">
        <authorList>
            <person name="Schelkunov M.I."/>
        </authorList>
    </citation>
    <scope>NUCLEOTIDE SEQUENCE</scope>
    <source>
        <strain evidence="2">Hsosn_3</strain>
        <tissue evidence="2">Leaf</tissue>
    </source>
</reference>
<name>A0AAD8JCV7_9APIA</name>
<dbReference type="PANTHER" id="PTHR31672:SF13">
    <property type="entry name" value="F-BOX PROTEIN CPR30-LIKE"/>
    <property type="match status" value="1"/>
</dbReference>
<dbReference type="Pfam" id="PF00646">
    <property type="entry name" value="F-box"/>
    <property type="match status" value="1"/>
</dbReference>
<gene>
    <name evidence="2" type="ORF">POM88_000358</name>
</gene>
<proteinExistence type="predicted"/>